<protein>
    <recommendedName>
        <fullName evidence="3">Reverse transcriptase domain-containing protein</fullName>
    </recommendedName>
</protein>
<evidence type="ECO:0000313" key="1">
    <source>
        <dbReference type="EMBL" id="KAK2665874.1"/>
    </source>
</evidence>
<reference evidence="1" key="1">
    <citation type="journal article" date="2023" name="Plant J.">
        <title>Genome sequences and population genomics provide insights into the demographic history, inbreeding, and mutation load of two 'living fossil' tree species of Dipteronia.</title>
        <authorList>
            <person name="Feng Y."/>
            <person name="Comes H.P."/>
            <person name="Chen J."/>
            <person name="Zhu S."/>
            <person name="Lu R."/>
            <person name="Zhang X."/>
            <person name="Li P."/>
            <person name="Qiu J."/>
            <person name="Olsen K.M."/>
            <person name="Qiu Y."/>
        </authorList>
    </citation>
    <scope>NUCLEOTIDE SEQUENCE</scope>
    <source>
        <strain evidence="1">KIB01</strain>
    </source>
</reference>
<gene>
    <name evidence="1" type="ORF">Ddye_004448</name>
</gene>
<dbReference type="InterPro" id="IPR052343">
    <property type="entry name" value="Retrotransposon-Effector_Assoc"/>
</dbReference>
<dbReference type="Proteomes" id="UP001280121">
    <property type="component" value="Unassembled WGS sequence"/>
</dbReference>
<proteinExistence type="predicted"/>
<comment type="caution">
    <text evidence="1">The sequence shown here is derived from an EMBL/GenBank/DDBJ whole genome shotgun (WGS) entry which is preliminary data.</text>
</comment>
<dbReference type="PANTHER" id="PTHR46890:SF50">
    <property type="entry name" value="RNA-DIRECTED DNA POLYMERASE, EUKARYOTA, REVERSE TRANSCRIPTASE ZINC-BINDING DOMAIN PROTEIN-RELATED"/>
    <property type="match status" value="1"/>
</dbReference>
<accession>A0AAE0CWE2</accession>
<keyword evidence="2" id="KW-1185">Reference proteome</keyword>
<sequence length="254" mass="29033">MNFIHEFHKDGSVVKDLNCTFIALIPKVSKHQQIKDFRPISLVGSMYKVLAKVLAKRLKKVMDSVISPTQMAFVKGCQIVDSSVIVEEVIHSWKKDKVREGVVEDYGCWRESKWKWDVKLRRPSFNWEIEQWSHFLLVLESFTVRPMFPDALAWTFCPNGTFKFGSFRRFLEVQAVGKRCVDSKFVKLKSSNSWKPPANDSLLFNVDRAVKGNPGMASICGVLKKSDRRILCSFSSCVGIQIPISTELMAIHKA</sequence>
<evidence type="ECO:0000313" key="2">
    <source>
        <dbReference type="Proteomes" id="UP001280121"/>
    </source>
</evidence>
<name>A0AAE0CWE2_9ROSI</name>
<dbReference type="EMBL" id="JANJYI010000001">
    <property type="protein sequence ID" value="KAK2665874.1"/>
    <property type="molecule type" value="Genomic_DNA"/>
</dbReference>
<evidence type="ECO:0008006" key="3">
    <source>
        <dbReference type="Google" id="ProtNLM"/>
    </source>
</evidence>
<dbReference type="PANTHER" id="PTHR46890">
    <property type="entry name" value="NON-LTR RETROLELEMENT REVERSE TRANSCRIPTASE-LIKE PROTEIN-RELATED"/>
    <property type="match status" value="1"/>
</dbReference>
<dbReference type="AlphaFoldDB" id="A0AAE0CWE2"/>
<organism evidence="1 2">
    <name type="scientific">Dipteronia dyeriana</name>
    <dbReference type="NCBI Taxonomy" id="168575"/>
    <lineage>
        <taxon>Eukaryota</taxon>
        <taxon>Viridiplantae</taxon>
        <taxon>Streptophyta</taxon>
        <taxon>Embryophyta</taxon>
        <taxon>Tracheophyta</taxon>
        <taxon>Spermatophyta</taxon>
        <taxon>Magnoliopsida</taxon>
        <taxon>eudicotyledons</taxon>
        <taxon>Gunneridae</taxon>
        <taxon>Pentapetalae</taxon>
        <taxon>rosids</taxon>
        <taxon>malvids</taxon>
        <taxon>Sapindales</taxon>
        <taxon>Sapindaceae</taxon>
        <taxon>Hippocastanoideae</taxon>
        <taxon>Acereae</taxon>
        <taxon>Dipteronia</taxon>
    </lineage>
</organism>